<dbReference type="Gene3D" id="3.50.50.60">
    <property type="entry name" value="FAD/NAD(P)-binding domain"/>
    <property type="match status" value="1"/>
</dbReference>
<dbReference type="InterPro" id="IPR006076">
    <property type="entry name" value="FAD-dep_OxRdtase"/>
</dbReference>
<dbReference type="InterPro" id="IPR036188">
    <property type="entry name" value="FAD/NAD-bd_sf"/>
</dbReference>
<evidence type="ECO:0000256" key="4">
    <source>
        <dbReference type="ARBA" id="ARBA00023002"/>
    </source>
</evidence>
<feature type="domain" description="FAD dependent oxidoreductase" evidence="5">
    <location>
        <begin position="8"/>
        <end position="374"/>
    </location>
</feature>
<dbReference type="PANTHER" id="PTHR10961">
    <property type="entry name" value="PEROXISOMAL SARCOSINE OXIDASE"/>
    <property type="match status" value="1"/>
</dbReference>
<comment type="cofactor">
    <cofactor evidence="1">
        <name>FAD</name>
        <dbReference type="ChEBI" id="CHEBI:57692"/>
    </cofactor>
</comment>
<keyword evidence="3" id="KW-0274">FAD</keyword>
<dbReference type="PANTHER" id="PTHR10961:SF7">
    <property type="entry name" value="FAD DEPENDENT OXIDOREDUCTASE DOMAIN-CONTAINING PROTEIN"/>
    <property type="match status" value="1"/>
</dbReference>
<organism evidence="6 7">
    <name type="scientific">Streptomyces silvisoli</name>
    <dbReference type="NCBI Taxonomy" id="3034235"/>
    <lineage>
        <taxon>Bacteria</taxon>
        <taxon>Bacillati</taxon>
        <taxon>Actinomycetota</taxon>
        <taxon>Actinomycetes</taxon>
        <taxon>Kitasatosporales</taxon>
        <taxon>Streptomycetaceae</taxon>
        <taxon>Streptomyces</taxon>
    </lineage>
</organism>
<keyword evidence="4" id="KW-0560">Oxidoreductase</keyword>
<comment type="caution">
    <text evidence="6">The sequence shown here is derived from an EMBL/GenBank/DDBJ whole genome shotgun (WGS) entry which is preliminary data.</text>
</comment>
<gene>
    <name evidence="6" type="ORF">P3G67_32965</name>
</gene>
<sequence length="408" mass="45302">MSGIETYDLIVVGGGPIGLSTAWHAARRGRMRVLVLDQYGFLHERSGSSGNERHWRVQYTQKDIFSLTLQTRSLWRDLEHLTGRKLIHEIGSLWFGDTEVATNEGHIAGTALAMDEMSVPYEWLAGKEIEKRYGFTNLPKHFEGFLQRDGGVIDVRGTLTALFHLSQEHGALLRGNEAVHEVTPDHDGVTVRTERTTYRAAKVVLGNGAHVNDLITPWGSGKLDIHLYEMALVTLRQRNDSVERPFWFAFQQPTEEDTNLFYGFPSNPWSVSDEVRLGPDFEVGALDHASQATYRPNPRHVERVTGWVRDHMPWIDPQPVATSTCLAVLPGDPARQFYLGTAEQLVPGGENIVVCASGWAFKLIPLFGKICAELALDGATSCDIDRHGLTGLISSTSPAAPPRAESVR</sequence>
<dbReference type="Gene3D" id="3.30.9.10">
    <property type="entry name" value="D-Amino Acid Oxidase, subunit A, domain 2"/>
    <property type="match status" value="1"/>
</dbReference>
<dbReference type="Proteomes" id="UP001216579">
    <property type="component" value="Unassembled WGS sequence"/>
</dbReference>
<keyword evidence="7" id="KW-1185">Reference proteome</keyword>
<accession>A0ABT5ZVT4</accession>
<dbReference type="EMBL" id="JARJBC010000032">
    <property type="protein sequence ID" value="MDF3293943.1"/>
    <property type="molecule type" value="Genomic_DNA"/>
</dbReference>
<dbReference type="InterPro" id="IPR045170">
    <property type="entry name" value="MTOX"/>
</dbReference>
<name>A0ABT5ZVT4_9ACTN</name>
<evidence type="ECO:0000313" key="7">
    <source>
        <dbReference type="Proteomes" id="UP001216579"/>
    </source>
</evidence>
<protein>
    <submittedName>
        <fullName evidence="6">FAD-dependent oxidoreductase</fullName>
    </submittedName>
</protein>
<reference evidence="6 7" key="1">
    <citation type="submission" date="2023-03" db="EMBL/GenBank/DDBJ databases">
        <title>Draft genome sequence of Streptomyces sp. RB6PN23 isolated from peat swamp forest in Thailand.</title>
        <authorList>
            <person name="Klaysubun C."/>
            <person name="Duangmal K."/>
        </authorList>
    </citation>
    <scope>NUCLEOTIDE SEQUENCE [LARGE SCALE GENOMIC DNA]</scope>
    <source>
        <strain evidence="6 7">RB6PN23</strain>
    </source>
</reference>
<proteinExistence type="predicted"/>
<dbReference type="Pfam" id="PF01266">
    <property type="entry name" value="DAO"/>
    <property type="match status" value="1"/>
</dbReference>
<evidence type="ECO:0000256" key="3">
    <source>
        <dbReference type="ARBA" id="ARBA00022827"/>
    </source>
</evidence>
<evidence type="ECO:0000256" key="2">
    <source>
        <dbReference type="ARBA" id="ARBA00022630"/>
    </source>
</evidence>
<keyword evidence="2" id="KW-0285">Flavoprotein</keyword>
<dbReference type="SUPFAM" id="SSF51905">
    <property type="entry name" value="FAD/NAD(P)-binding domain"/>
    <property type="match status" value="1"/>
</dbReference>
<evidence type="ECO:0000256" key="1">
    <source>
        <dbReference type="ARBA" id="ARBA00001974"/>
    </source>
</evidence>
<dbReference type="RefSeq" id="WP_276096782.1">
    <property type="nucleotide sequence ID" value="NZ_JARJBC010000032.1"/>
</dbReference>
<evidence type="ECO:0000259" key="5">
    <source>
        <dbReference type="Pfam" id="PF01266"/>
    </source>
</evidence>
<evidence type="ECO:0000313" key="6">
    <source>
        <dbReference type="EMBL" id="MDF3293943.1"/>
    </source>
</evidence>